<dbReference type="Proteomes" id="UP001597106">
    <property type="component" value="Unassembled WGS sequence"/>
</dbReference>
<dbReference type="RefSeq" id="WP_379077813.1">
    <property type="nucleotide sequence ID" value="NZ_JBHTJW010000004.1"/>
</dbReference>
<evidence type="ECO:0008006" key="3">
    <source>
        <dbReference type="Google" id="ProtNLM"/>
    </source>
</evidence>
<proteinExistence type="predicted"/>
<comment type="caution">
    <text evidence="1">The sequence shown here is derived from an EMBL/GenBank/DDBJ whole genome shotgun (WGS) entry which is preliminary data.</text>
</comment>
<organism evidence="1 2">
    <name type="scientific">Methylophilus glucosoxydans</name>
    <dbReference type="NCBI Taxonomy" id="752553"/>
    <lineage>
        <taxon>Bacteria</taxon>
        <taxon>Pseudomonadati</taxon>
        <taxon>Pseudomonadota</taxon>
        <taxon>Betaproteobacteria</taxon>
        <taxon>Nitrosomonadales</taxon>
        <taxon>Methylophilaceae</taxon>
        <taxon>Methylophilus</taxon>
    </lineage>
</organism>
<accession>A0ABW3GLG7</accession>
<sequence>MVEEITDIWRWNVDDVWQSYSSMFQEASLTHTSCNEIERYHHLSASLLFGGCAIESFLNAKMRAHCKSKGVDEDQVLKRLRFTNLRDKLERWPSEFCETAITPADINCIADFLDLRNEVTHRKRKDHSLYKELDETNILIFVQALQRAIVTIYSGLGESFPYWLLGWNYVGMNGDETHPCLLSNQQFKHSLNRFGFKVPAWEYHAANEWERAYMSNSEGFTILKEQVYSHCPDIEPRSDRFPGIPRLCKRWWDRSYIKNA</sequence>
<reference evidence="2" key="1">
    <citation type="journal article" date="2019" name="Int. J. Syst. Evol. Microbiol.">
        <title>The Global Catalogue of Microorganisms (GCM) 10K type strain sequencing project: providing services to taxonomists for standard genome sequencing and annotation.</title>
        <authorList>
            <consortium name="The Broad Institute Genomics Platform"/>
            <consortium name="The Broad Institute Genome Sequencing Center for Infectious Disease"/>
            <person name="Wu L."/>
            <person name="Ma J."/>
        </authorList>
    </citation>
    <scope>NUCLEOTIDE SEQUENCE [LARGE SCALE GENOMIC DNA]</scope>
    <source>
        <strain evidence="2">CCUG 59685</strain>
    </source>
</reference>
<protein>
    <recommendedName>
        <fullName evidence="3">RiboL-PSP-HEPN domain-containing protein</fullName>
    </recommendedName>
</protein>
<gene>
    <name evidence="1" type="ORF">ACFQ1T_13820</name>
</gene>
<keyword evidence="2" id="KW-1185">Reference proteome</keyword>
<evidence type="ECO:0000313" key="2">
    <source>
        <dbReference type="Proteomes" id="UP001597106"/>
    </source>
</evidence>
<evidence type="ECO:0000313" key="1">
    <source>
        <dbReference type="EMBL" id="MFD0930862.1"/>
    </source>
</evidence>
<dbReference type="EMBL" id="JBHTJW010000004">
    <property type="protein sequence ID" value="MFD0930862.1"/>
    <property type="molecule type" value="Genomic_DNA"/>
</dbReference>
<name>A0ABW3GLG7_9PROT</name>